<dbReference type="RefSeq" id="WP_034714303.1">
    <property type="nucleotide sequence ID" value="NZ_JPRH01000009.1"/>
</dbReference>
<proteinExistence type="predicted"/>
<dbReference type="OrthoDB" id="1253859at2"/>
<reference evidence="2 3" key="1">
    <citation type="submission" date="2014-07" db="EMBL/GenBank/DDBJ databases">
        <title>Genome of Chryseobacterium soli DSM 19298.</title>
        <authorList>
            <person name="Stropko S.J."/>
            <person name="Pipes S.E."/>
            <person name="Newman J."/>
        </authorList>
    </citation>
    <scope>NUCLEOTIDE SEQUENCE [LARGE SCALE GENOMIC DNA]</scope>
    <source>
        <strain evidence="2 3">DSM 19298</strain>
    </source>
</reference>
<evidence type="ECO:0000313" key="2">
    <source>
        <dbReference type="EMBL" id="KFF10776.1"/>
    </source>
</evidence>
<protein>
    <recommendedName>
        <fullName evidence="4">YcxB-like protein domain-containing protein</fullName>
    </recommendedName>
</protein>
<evidence type="ECO:0008006" key="4">
    <source>
        <dbReference type="Google" id="ProtNLM"/>
    </source>
</evidence>
<dbReference type="EMBL" id="JPRH01000009">
    <property type="protein sequence ID" value="KFF10776.1"/>
    <property type="molecule type" value="Genomic_DNA"/>
</dbReference>
<evidence type="ECO:0000313" key="3">
    <source>
        <dbReference type="Proteomes" id="UP000028705"/>
    </source>
</evidence>
<keyword evidence="3" id="KW-1185">Reference proteome</keyword>
<keyword evidence="1" id="KW-0472">Membrane</keyword>
<organism evidence="2 3">
    <name type="scientific">Chryseobacterium soli</name>
    <dbReference type="NCBI Taxonomy" id="445961"/>
    <lineage>
        <taxon>Bacteria</taxon>
        <taxon>Pseudomonadati</taxon>
        <taxon>Bacteroidota</taxon>
        <taxon>Flavobacteriia</taxon>
        <taxon>Flavobacteriales</taxon>
        <taxon>Weeksellaceae</taxon>
        <taxon>Chryseobacterium group</taxon>
        <taxon>Chryseobacterium</taxon>
    </lineage>
</organism>
<dbReference type="eggNOG" id="ENOG5031206">
    <property type="taxonomic scope" value="Bacteria"/>
</dbReference>
<comment type="caution">
    <text evidence="2">The sequence shown here is derived from an EMBL/GenBank/DDBJ whole genome shotgun (WGS) entry which is preliminary data.</text>
</comment>
<name>A0A086A262_9FLAO</name>
<feature type="transmembrane region" description="Helical" evidence="1">
    <location>
        <begin position="35"/>
        <end position="53"/>
    </location>
</feature>
<accession>A0A086A262</accession>
<feature type="transmembrane region" description="Helical" evidence="1">
    <location>
        <begin position="65"/>
        <end position="84"/>
    </location>
</feature>
<sequence>MSQNIIIEFAFNEKRERENQKFYFNYVWGKILKNWIKITACSAVFLFLGFYPIENFDTSFFYYFFKYGGICLTGYSLVMINQYFASKKHFKKEIDILIEKFRIKNEPHFIILNDQSIEFKNPFTTINTVWENTSYVISGDYILIIPINSLNYIIHKSEVSVFEFETIIEYLHKHSKHRK</sequence>
<evidence type="ECO:0000256" key="1">
    <source>
        <dbReference type="SAM" id="Phobius"/>
    </source>
</evidence>
<dbReference type="Proteomes" id="UP000028705">
    <property type="component" value="Unassembled WGS sequence"/>
</dbReference>
<gene>
    <name evidence="2" type="ORF">IW15_18950</name>
</gene>
<dbReference type="AlphaFoldDB" id="A0A086A262"/>
<keyword evidence="1" id="KW-1133">Transmembrane helix</keyword>
<dbReference type="STRING" id="445961.IW15_18950"/>
<keyword evidence="1" id="KW-0812">Transmembrane</keyword>